<accession>A0ABY6IYZ4</accession>
<keyword evidence="2" id="KW-0805">Transcription regulation</keyword>
<keyword evidence="3" id="KW-0731">Sigma factor</keyword>
<dbReference type="NCBIfam" id="TIGR02985">
    <property type="entry name" value="Sig70_bacteroi1"/>
    <property type="match status" value="1"/>
</dbReference>
<evidence type="ECO:0000256" key="4">
    <source>
        <dbReference type="ARBA" id="ARBA00023163"/>
    </source>
</evidence>
<dbReference type="InterPro" id="IPR036388">
    <property type="entry name" value="WH-like_DNA-bd_sf"/>
</dbReference>
<evidence type="ECO:0000256" key="1">
    <source>
        <dbReference type="ARBA" id="ARBA00010641"/>
    </source>
</evidence>
<organism evidence="7 8">
    <name type="scientific">Chitinophaga horti</name>
    <dbReference type="NCBI Taxonomy" id="2920382"/>
    <lineage>
        <taxon>Bacteria</taxon>
        <taxon>Pseudomonadati</taxon>
        <taxon>Bacteroidota</taxon>
        <taxon>Chitinophagia</taxon>
        <taxon>Chitinophagales</taxon>
        <taxon>Chitinophagaceae</taxon>
        <taxon>Chitinophaga</taxon>
    </lineage>
</organism>
<gene>
    <name evidence="7" type="ORF">MKQ68_20665</name>
</gene>
<dbReference type="InterPro" id="IPR013325">
    <property type="entry name" value="RNA_pol_sigma_r2"/>
</dbReference>
<reference evidence="7" key="1">
    <citation type="submission" date="2022-10" db="EMBL/GenBank/DDBJ databases">
        <title>Chitinophaga sp. nov., isolated from soil.</title>
        <authorList>
            <person name="Jeon C.O."/>
        </authorList>
    </citation>
    <scope>NUCLEOTIDE SEQUENCE</scope>
    <source>
        <strain evidence="7">R8</strain>
    </source>
</reference>
<keyword evidence="8" id="KW-1185">Reference proteome</keyword>
<evidence type="ECO:0000259" key="5">
    <source>
        <dbReference type="Pfam" id="PF04542"/>
    </source>
</evidence>
<dbReference type="RefSeq" id="WP_264280753.1">
    <property type="nucleotide sequence ID" value="NZ_CP107006.1"/>
</dbReference>
<feature type="domain" description="RNA polymerase sigma-70 region 2" evidence="5">
    <location>
        <begin position="28"/>
        <end position="91"/>
    </location>
</feature>
<feature type="domain" description="RNA polymerase sigma factor 70 region 4 type 2" evidence="6">
    <location>
        <begin position="125"/>
        <end position="177"/>
    </location>
</feature>
<evidence type="ECO:0000256" key="3">
    <source>
        <dbReference type="ARBA" id="ARBA00023082"/>
    </source>
</evidence>
<dbReference type="EMBL" id="CP107006">
    <property type="protein sequence ID" value="UYQ92500.1"/>
    <property type="molecule type" value="Genomic_DNA"/>
</dbReference>
<name>A0ABY6IYZ4_9BACT</name>
<protein>
    <submittedName>
        <fullName evidence="7">RNA polymerase sigma-70 factor</fullName>
    </submittedName>
</protein>
<sequence>MNIDNTHLSTLWHKIVTQSDQKAFEELFTGCYTRLVKFAAEYLQSTEAAEEVVSDVFMKLWTGRQQFEAVAHIGKYLFTAVRNQSLNHLRQFSNIHIVSTDDAGEARLVNTFDPCSATEWRELLLRLDEAVEQLSPRRRMIFRLIKDEGFKPKEVAEILQLSHRTVETQLFQAVKQLHVILAPYLSDYRQKTPATDILSIAGLLAILLPGMAS</sequence>
<dbReference type="Gene3D" id="1.10.10.10">
    <property type="entry name" value="Winged helix-like DNA-binding domain superfamily/Winged helix DNA-binding domain"/>
    <property type="match status" value="1"/>
</dbReference>
<dbReference type="Pfam" id="PF08281">
    <property type="entry name" value="Sigma70_r4_2"/>
    <property type="match status" value="1"/>
</dbReference>
<dbReference type="InterPro" id="IPR014327">
    <property type="entry name" value="RNA_pol_sigma70_bacteroid"/>
</dbReference>
<evidence type="ECO:0000259" key="6">
    <source>
        <dbReference type="Pfam" id="PF08281"/>
    </source>
</evidence>
<evidence type="ECO:0000256" key="2">
    <source>
        <dbReference type="ARBA" id="ARBA00023015"/>
    </source>
</evidence>
<dbReference type="InterPro" id="IPR007627">
    <property type="entry name" value="RNA_pol_sigma70_r2"/>
</dbReference>
<dbReference type="InterPro" id="IPR013324">
    <property type="entry name" value="RNA_pol_sigma_r3/r4-like"/>
</dbReference>
<comment type="similarity">
    <text evidence="1">Belongs to the sigma-70 factor family. ECF subfamily.</text>
</comment>
<keyword evidence="4" id="KW-0804">Transcription</keyword>
<proteinExistence type="inferred from homology"/>
<dbReference type="Proteomes" id="UP001162741">
    <property type="component" value="Chromosome"/>
</dbReference>
<dbReference type="PANTHER" id="PTHR43133:SF46">
    <property type="entry name" value="RNA POLYMERASE SIGMA-70 FACTOR ECF SUBFAMILY"/>
    <property type="match status" value="1"/>
</dbReference>
<dbReference type="PANTHER" id="PTHR43133">
    <property type="entry name" value="RNA POLYMERASE ECF-TYPE SIGMA FACTO"/>
    <property type="match status" value="1"/>
</dbReference>
<dbReference type="SUPFAM" id="SSF88659">
    <property type="entry name" value="Sigma3 and sigma4 domains of RNA polymerase sigma factors"/>
    <property type="match status" value="1"/>
</dbReference>
<dbReference type="InterPro" id="IPR014284">
    <property type="entry name" value="RNA_pol_sigma-70_dom"/>
</dbReference>
<evidence type="ECO:0000313" key="8">
    <source>
        <dbReference type="Proteomes" id="UP001162741"/>
    </source>
</evidence>
<dbReference type="SUPFAM" id="SSF88946">
    <property type="entry name" value="Sigma2 domain of RNA polymerase sigma factors"/>
    <property type="match status" value="1"/>
</dbReference>
<dbReference type="InterPro" id="IPR013249">
    <property type="entry name" value="RNA_pol_sigma70_r4_t2"/>
</dbReference>
<dbReference type="NCBIfam" id="TIGR02937">
    <property type="entry name" value="sigma70-ECF"/>
    <property type="match status" value="1"/>
</dbReference>
<dbReference type="InterPro" id="IPR039425">
    <property type="entry name" value="RNA_pol_sigma-70-like"/>
</dbReference>
<dbReference type="Pfam" id="PF04542">
    <property type="entry name" value="Sigma70_r2"/>
    <property type="match status" value="1"/>
</dbReference>
<dbReference type="Gene3D" id="1.10.1740.10">
    <property type="match status" value="1"/>
</dbReference>
<evidence type="ECO:0000313" key="7">
    <source>
        <dbReference type="EMBL" id="UYQ92500.1"/>
    </source>
</evidence>